<feature type="chain" id="PRO_5030663390" description="DUF1579 domain-containing protein" evidence="1">
    <location>
        <begin position="24"/>
        <end position="183"/>
    </location>
</feature>
<protein>
    <recommendedName>
        <fullName evidence="4">DUF1579 domain-containing protein</fullName>
    </recommendedName>
</protein>
<name>A0A7X4YEB7_9BACT</name>
<dbReference type="AlphaFoldDB" id="A0A7X4YEB7"/>
<gene>
    <name evidence="2" type="ORF">GTZ93_29210</name>
</gene>
<accession>A0A7X4YEB7</accession>
<keyword evidence="1" id="KW-0732">Signal</keyword>
<feature type="signal peptide" evidence="1">
    <location>
        <begin position="1"/>
        <end position="23"/>
    </location>
</feature>
<dbReference type="PROSITE" id="PS51257">
    <property type="entry name" value="PROKAR_LIPOPROTEIN"/>
    <property type="match status" value="1"/>
</dbReference>
<evidence type="ECO:0008006" key="4">
    <source>
        <dbReference type="Google" id="ProtNLM"/>
    </source>
</evidence>
<evidence type="ECO:0000313" key="3">
    <source>
        <dbReference type="Proteomes" id="UP000537825"/>
    </source>
</evidence>
<proteinExistence type="predicted"/>
<keyword evidence="3" id="KW-1185">Reference proteome</keyword>
<organism evidence="2 3">
    <name type="scientific">Corallococcus exiguus</name>
    <dbReference type="NCBI Taxonomy" id="83462"/>
    <lineage>
        <taxon>Bacteria</taxon>
        <taxon>Pseudomonadati</taxon>
        <taxon>Myxococcota</taxon>
        <taxon>Myxococcia</taxon>
        <taxon>Myxococcales</taxon>
        <taxon>Cystobacterineae</taxon>
        <taxon>Myxococcaceae</taxon>
        <taxon>Corallococcus</taxon>
    </lineage>
</organism>
<reference evidence="2 3" key="1">
    <citation type="submission" date="2020-01" db="EMBL/GenBank/DDBJ databases">
        <title>The draft genome sequence of Corallococcus exiguus DSM 14696.</title>
        <authorList>
            <person name="Zhang X."/>
            <person name="Zhu H."/>
        </authorList>
    </citation>
    <scope>NUCLEOTIDE SEQUENCE [LARGE SCALE GENOMIC DNA]</scope>
    <source>
        <strain evidence="2 3">DSM 14696</strain>
    </source>
</reference>
<dbReference type="RefSeq" id="WP_139915032.1">
    <property type="nucleotide sequence ID" value="NZ_CBCSLE010000003.1"/>
</dbReference>
<sequence length="183" mass="19607">MTTSILRTLLLGVFVLQALSACATAPQRHEQPPHTAPPAAELTEALKPFSFLMGTWDAEGGGTPGASAGTFTFQPDVQGHVLIRRNESSTPGGRHEDLMVLYPGAPGAVRASYFDNEGHVIQYSARAESSPASAEFVTDEATGTPRFRLSYLLNTDGTLNVKFEIAPPGAGFRTYLEGTARRR</sequence>
<evidence type="ECO:0000256" key="1">
    <source>
        <dbReference type="SAM" id="SignalP"/>
    </source>
</evidence>
<comment type="caution">
    <text evidence="2">The sequence shown here is derived from an EMBL/GenBank/DDBJ whole genome shotgun (WGS) entry which is preliminary data.</text>
</comment>
<dbReference type="EMBL" id="JAAAPK010000009">
    <property type="protein sequence ID" value="NBC43893.1"/>
    <property type="molecule type" value="Genomic_DNA"/>
</dbReference>
<evidence type="ECO:0000313" key="2">
    <source>
        <dbReference type="EMBL" id="NBC43893.1"/>
    </source>
</evidence>
<dbReference type="Proteomes" id="UP000537825">
    <property type="component" value="Unassembled WGS sequence"/>
</dbReference>